<proteinExistence type="predicted"/>
<reference evidence="1" key="2">
    <citation type="submission" date="2015-02" db="UniProtKB">
        <authorList>
            <consortium name="EnsemblMetazoa"/>
        </authorList>
    </citation>
    <scope>IDENTIFICATION</scope>
</reference>
<keyword evidence="2" id="KW-1185">Reference proteome</keyword>
<dbReference type="Proteomes" id="UP000014500">
    <property type="component" value="Unassembled WGS sequence"/>
</dbReference>
<organism evidence="1 2">
    <name type="scientific">Strigamia maritima</name>
    <name type="common">European centipede</name>
    <name type="synonym">Geophilus maritimus</name>
    <dbReference type="NCBI Taxonomy" id="126957"/>
    <lineage>
        <taxon>Eukaryota</taxon>
        <taxon>Metazoa</taxon>
        <taxon>Ecdysozoa</taxon>
        <taxon>Arthropoda</taxon>
        <taxon>Myriapoda</taxon>
        <taxon>Chilopoda</taxon>
        <taxon>Pleurostigmophora</taxon>
        <taxon>Geophilomorpha</taxon>
        <taxon>Linotaeniidae</taxon>
        <taxon>Strigamia</taxon>
    </lineage>
</organism>
<name>T1JKC3_STRMM</name>
<dbReference type="EMBL" id="JH431845">
    <property type="status" value="NOT_ANNOTATED_CDS"/>
    <property type="molecule type" value="Genomic_DNA"/>
</dbReference>
<dbReference type="HOGENOM" id="CLU_2349359_0_0_1"/>
<reference evidence="2" key="1">
    <citation type="submission" date="2011-05" db="EMBL/GenBank/DDBJ databases">
        <authorList>
            <person name="Richards S.R."/>
            <person name="Qu J."/>
            <person name="Jiang H."/>
            <person name="Jhangiani S.N."/>
            <person name="Agravi P."/>
            <person name="Goodspeed R."/>
            <person name="Gross S."/>
            <person name="Mandapat C."/>
            <person name="Jackson L."/>
            <person name="Mathew T."/>
            <person name="Pu L."/>
            <person name="Thornton R."/>
            <person name="Saada N."/>
            <person name="Wilczek-Boney K.B."/>
            <person name="Lee S."/>
            <person name="Kovar C."/>
            <person name="Wu Y."/>
            <person name="Scherer S.E."/>
            <person name="Worley K.C."/>
            <person name="Muzny D.M."/>
            <person name="Gibbs R."/>
        </authorList>
    </citation>
    <scope>NUCLEOTIDE SEQUENCE</scope>
    <source>
        <strain evidence="2">Brora</strain>
    </source>
</reference>
<dbReference type="AlphaFoldDB" id="T1JKC3"/>
<protein>
    <submittedName>
        <fullName evidence="1">Uncharacterized protein</fullName>
    </submittedName>
</protein>
<dbReference type="EnsemblMetazoa" id="SMAR014303-RA">
    <property type="protein sequence ID" value="SMAR014303-PA"/>
    <property type="gene ID" value="SMAR014303"/>
</dbReference>
<evidence type="ECO:0000313" key="1">
    <source>
        <dbReference type="EnsemblMetazoa" id="SMAR014303-PA"/>
    </source>
</evidence>
<sequence>MVEKIDEKFCCIASWGGRRGMFKNNLAGDIGLAWFVCRRHHRVRSRGYVQIYASAGMPLININDEREVNTLITLTSVNQYCSWVVPKTTLCFASGSK</sequence>
<evidence type="ECO:0000313" key="2">
    <source>
        <dbReference type="Proteomes" id="UP000014500"/>
    </source>
</evidence>
<accession>T1JKC3</accession>